<evidence type="ECO:0000259" key="2">
    <source>
        <dbReference type="Pfam" id="PF16363"/>
    </source>
</evidence>
<evidence type="ECO:0000256" key="1">
    <source>
        <dbReference type="SAM" id="MobiDB-lite"/>
    </source>
</evidence>
<feature type="region of interest" description="Disordered" evidence="1">
    <location>
        <begin position="117"/>
        <end position="141"/>
    </location>
</feature>
<reference evidence="3" key="1">
    <citation type="submission" date="2018-05" db="EMBL/GenBank/DDBJ databases">
        <authorList>
            <person name="Lanie J.A."/>
            <person name="Ng W.-L."/>
            <person name="Kazmierczak K.M."/>
            <person name="Andrzejewski T.M."/>
            <person name="Davidsen T.M."/>
            <person name="Wayne K.J."/>
            <person name="Tettelin H."/>
            <person name="Glass J.I."/>
            <person name="Rusch D."/>
            <person name="Podicherti R."/>
            <person name="Tsui H.-C.T."/>
            <person name="Winkler M.E."/>
        </authorList>
    </citation>
    <scope>NUCLEOTIDE SEQUENCE</scope>
</reference>
<sequence>MRSLITGIGGFAGGHLAAALLERDAEVAGIDTATGQRLESIHSRIAFTKGDIRNADAIRDAVNELHPEVIYHLAAITNVGRAWTKRRETLEVNVVGTSAVLEVAAELEPKPTVVLASTGEIYGPPPPDSRPLTEDDPTHPQSPYAVSKMCAELLARQAWESEGVPTVILRMFNYTGPWQSPNFVCSDFARQVAWAEAGLIKPRMSVGNLESLRDFSDIRDITEGYL</sequence>
<dbReference type="EMBL" id="UINC01017562">
    <property type="protein sequence ID" value="SVA72958.1"/>
    <property type="molecule type" value="Genomic_DNA"/>
</dbReference>
<gene>
    <name evidence="3" type="ORF">METZ01_LOCUS125812</name>
</gene>
<feature type="non-terminal residue" evidence="3">
    <location>
        <position position="226"/>
    </location>
</feature>
<evidence type="ECO:0000313" key="3">
    <source>
        <dbReference type="EMBL" id="SVA72958.1"/>
    </source>
</evidence>
<dbReference type="Gene3D" id="3.40.50.720">
    <property type="entry name" value="NAD(P)-binding Rossmann-like Domain"/>
    <property type="match status" value="1"/>
</dbReference>
<feature type="domain" description="NAD(P)-binding" evidence="2">
    <location>
        <begin position="4"/>
        <end position="224"/>
    </location>
</feature>
<dbReference type="AlphaFoldDB" id="A0A381Y7D0"/>
<dbReference type="PANTHER" id="PTHR43000">
    <property type="entry name" value="DTDP-D-GLUCOSE 4,6-DEHYDRATASE-RELATED"/>
    <property type="match status" value="1"/>
</dbReference>
<dbReference type="InterPro" id="IPR036291">
    <property type="entry name" value="NAD(P)-bd_dom_sf"/>
</dbReference>
<dbReference type="Pfam" id="PF16363">
    <property type="entry name" value="GDP_Man_Dehyd"/>
    <property type="match status" value="1"/>
</dbReference>
<protein>
    <recommendedName>
        <fullName evidence="2">NAD(P)-binding domain-containing protein</fullName>
    </recommendedName>
</protein>
<dbReference type="Gene3D" id="3.90.25.10">
    <property type="entry name" value="UDP-galactose 4-epimerase, domain 1"/>
    <property type="match status" value="1"/>
</dbReference>
<name>A0A381Y7D0_9ZZZZ</name>
<dbReference type="InterPro" id="IPR016040">
    <property type="entry name" value="NAD(P)-bd_dom"/>
</dbReference>
<dbReference type="SUPFAM" id="SSF51735">
    <property type="entry name" value="NAD(P)-binding Rossmann-fold domains"/>
    <property type="match status" value="1"/>
</dbReference>
<accession>A0A381Y7D0</accession>
<proteinExistence type="predicted"/>
<organism evidence="3">
    <name type="scientific">marine metagenome</name>
    <dbReference type="NCBI Taxonomy" id="408172"/>
    <lineage>
        <taxon>unclassified sequences</taxon>
        <taxon>metagenomes</taxon>
        <taxon>ecological metagenomes</taxon>
    </lineage>
</organism>